<sequence length="165" mass="18106">MLIRSASEDDLPGIVEIYNDAVDNTVAIWNNDHVDVNNRRAWLTEHQADGLPILVAVVDDRVAGYASLSHFRDFQGYAHTAENSIYVHPDFQGRGIASALMRSLIDDATGGHLHVIVAAIEGENAASIALHRKLGFVSAGTIPECGTKFGEWLDMHLMYLRLPAE</sequence>
<dbReference type="HOGENOM" id="CLU_013985_4_4_11"/>
<dbReference type="eggNOG" id="COG1247">
    <property type="taxonomic scope" value="Bacteria"/>
</dbReference>
<evidence type="ECO:0000313" key="5">
    <source>
        <dbReference type="Proteomes" id="UP000019222"/>
    </source>
</evidence>
<dbReference type="Gene3D" id="3.40.630.30">
    <property type="match status" value="1"/>
</dbReference>
<dbReference type="InterPro" id="IPR016181">
    <property type="entry name" value="Acyl_CoA_acyltransferase"/>
</dbReference>
<dbReference type="Pfam" id="PF00583">
    <property type="entry name" value="Acetyltransf_1"/>
    <property type="match status" value="1"/>
</dbReference>
<accession>W5XZ89</accession>
<proteinExistence type="predicted"/>
<keyword evidence="5" id="KW-1185">Reference proteome</keyword>
<evidence type="ECO:0000256" key="2">
    <source>
        <dbReference type="ARBA" id="ARBA00023315"/>
    </source>
</evidence>
<dbReference type="CDD" id="cd04301">
    <property type="entry name" value="NAT_SF"/>
    <property type="match status" value="1"/>
</dbReference>
<feature type="domain" description="N-acetyltransferase" evidence="3">
    <location>
        <begin position="1"/>
        <end position="163"/>
    </location>
</feature>
<dbReference type="RefSeq" id="WP_038595292.1">
    <property type="nucleotide sequence ID" value="NZ_CP004353.1"/>
</dbReference>
<evidence type="ECO:0000259" key="3">
    <source>
        <dbReference type="PROSITE" id="PS51186"/>
    </source>
</evidence>
<dbReference type="Proteomes" id="UP000019222">
    <property type="component" value="Chromosome"/>
</dbReference>
<dbReference type="STRING" id="1224164.B843_04660"/>
<keyword evidence="1 4" id="KW-0808">Transferase</keyword>
<dbReference type="InterPro" id="IPR000182">
    <property type="entry name" value="GNAT_dom"/>
</dbReference>
<dbReference type="PANTHER" id="PTHR43072:SF23">
    <property type="entry name" value="UPF0039 PROTEIN C11D3.02C"/>
    <property type="match status" value="1"/>
</dbReference>
<gene>
    <name evidence="4" type="ORF">B843_04660</name>
</gene>
<reference evidence="4 5" key="1">
    <citation type="submission" date="2013-02" db="EMBL/GenBank/DDBJ databases">
        <title>The complete genome sequence of Corynebacterium vitaeruminis DSM 20294.</title>
        <authorList>
            <person name="Ruckert C."/>
            <person name="Albersmeier A."/>
            <person name="Kalinowski J."/>
        </authorList>
    </citation>
    <scope>NUCLEOTIDE SEQUENCE [LARGE SCALE GENOMIC DNA]</scope>
    <source>
        <strain evidence="5">ATCC 10234</strain>
    </source>
</reference>
<evidence type="ECO:0000313" key="4">
    <source>
        <dbReference type="EMBL" id="AHI22321.1"/>
    </source>
</evidence>
<dbReference type="SUPFAM" id="SSF55729">
    <property type="entry name" value="Acyl-CoA N-acyltransferases (Nat)"/>
    <property type="match status" value="1"/>
</dbReference>
<dbReference type="PATRIC" id="fig|1224164.3.peg.925"/>
<dbReference type="KEGG" id="cvt:B843_04660"/>
<name>W5XZ89_9CORY</name>
<dbReference type="GO" id="GO:0016747">
    <property type="term" value="F:acyltransferase activity, transferring groups other than amino-acyl groups"/>
    <property type="evidence" value="ECO:0007669"/>
    <property type="project" value="InterPro"/>
</dbReference>
<keyword evidence="2" id="KW-0012">Acyltransferase</keyword>
<dbReference type="AlphaFoldDB" id="W5XZ89"/>
<protein>
    <submittedName>
        <fullName evidence="4">N-acetyltransferase GCN5</fullName>
    </submittedName>
</protein>
<dbReference type="PROSITE" id="PS51186">
    <property type="entry name" value="GNAT"/>
    <property type="match status" value="1"/>
</dbReference>
<organism evidence="4 5">
    <name type="scientific">Corynebacterium vitaeruminis DSM 20294</name>
    <dbReference type="NCBI Taxonomy" id="1224164"/>
    <lineage>
        <taxon>Bacteria</taxon>
        <taxon>Bacillati</taxon>
        <taxon>Actinomycetota</taxon>
        <taxon>Actinomycetes</taxon>
        <taxon>Mycobacteriales</taxon>
        <taxon>Corynebacteriaceae</taxon>
        <taxon>Corynebacterium</taxon>
    </lineage>
</organism>
<dbReference type="EMBL" id="CP004353">
    <property type="protein sequence ID" value="AHI22321.1"/>
    <property type="molecule type" value="Genomic_DNA"/>
</dbReference>
<dbReference type="PANTHER" id="PTHR43072">
    <property type="entry name" value="N-ACETYLTRANSFERASE"/>
    <property type="match status" value="1"/>
</dbReference>
<evidence type="ECO:0000256" key="1">
    <source>
        <dbReference type="ARBA" id="ARBA00022679"/>
    </source>
</evidence>